<gene>
    <name evidence="3" type="ORF">CKY47_16010</name>
</gene>
<dbReference type="InterPro" id="IPR029787">
    <property type="entry name" value="Nucleotide_cyclase"/>
</dbReference>
<evidence type="ECO:0000259" key="1">
    <source>
        <dbReference type="Pfam" id="PF19916"/>
    </source>
</evidence>
<dbReference type="Proteomes" id="UP001225605">
    <property type="component" value="Unassembled WGS sequence"/>
</dbReference>
<dbReference type="EMBL" id="NSDM01000006">
    <property type="protein sequence ID" value="MDQ2585457.1"/>
    <property type="molecule type" value="Genomic_DNA"/>
</dbReference>
<sequence>MSDDESGRGLLISLVDALSRVPVLADRAGLDLVVRMMSAELREALSVEDHPTAIGRLFSLAEVCHRTPERLAALVRVVAKFESDSRALVELRHLVAELTPLDLFPTTERARLFTLLAGVVVPDMADIYRAVAGPTAPGLFGPATYYEVFRVLETLNAGPDGVPRPLVFVEHIAMRVGTEVASGLREWNDAQAAEMGFSEELSALRVTLHAEAVRLRRTASRARRPVSRSFLVVDVEDSSRRTNLEQLELRQEFYRMLYTAIAASGWSDEQCVVEDRGDGAMLVVDAQVFDLFDPFTDDLLLELLRHNAQAAPEHRVRLRIGVHHGFVHVDEHGWVGDALTTAFRIVNSGRVKIALREAEHAHAVVVVSDVVYRDVIRHGYVPHHADYRRLDDDDRIVWLRVHENGTPPA</sequence>
<dbReference type="Gene3D" id="3.30.70.1230">
    <property type="entry name" value="Nucleotide cyclase"/>
    <property type="match status" value="1"/>
</dbReference>
<dbReference type="Pfam" id="PF19916">
    <property type="entry name" value="VMAP-M0"/>
    <property type="match status" value="1"/>
</dbReference>
<accession>A0ABU0X002</accession>
<organism evidence="3 4">
    <name type="scientific">Saccharothrix yanglingensis</name>
    <dbReference type="NCBI Taxonomy" id="659496"/>
    <lineage>
        <taxon>Bacteria</taxon>
        <taxon>Bacillati</taxon>
        <taxon>Actinomycetota</taxon>
        <taxon>Actinomycetes</taxon>
        <taxon>Pseudonocardiales</taxon>
        <taxon>Pseudonocardiaceae</taxon>
        <taxon>Saccharothrix</taxon>
    </lineage>
</organism>
<reference evidence="3 4" key="1">
    <citation type="submission" date="2017-06" db="EMBL/GenBank/DDBJ databases">
        <title>Cultured bacterium strain Saccharothrix yanglingensis Hhs.015.</title>
        <authorList>
            <person name="Xia Y."/>
        </authorList>
    </citation>
    <scope>NUCLEOTIDE SEQUENCE [LARGE SCALE GENOMIC DNA]</scope>
    <source>
        <strain evidence="3 4">Hhs.015</strain>
    </source>
</reference>
<evidence type="ECO:0000259" key="2">
    <source>
        <dbReference type="Pfam" id="PF19956"/>
    </source>
</evidence>
<name>A0ABU0X002_9PSEU</name>
<dbReference type="RefSeq" id="WP_306746646.1">
    <property type="nucleotide sequence ID" value="NZ_NSDM01000006.1"/>
</dbReference>
<feature type="domain" description="vWA-MoxR associated protein middle region 0" evidence="1">
    <location>
        <begin position="104"/>
        <end position="205"/>
    </location>
</feature>
<dbReference type="SUPFAM" id="SSF55073">
    <property type="entry name" value="Nucleotide cyclase"/>
    <property type="match status" value="1"/>
</dbReference>
<dbReference type="InterPro" id="IPR045555">
    <property type="entry name" value="VMAP-M0"/>
</dbReference>
<evidence type="ECO:0008006" key="5">
    <source>
        <dbReference type="Google" id="ProtNLM"/>
    </source>
</evidence>
<keyword evidence="4" id="KW-1185">Reference proteome</keyword>
<comment type="caution">
    <text evidence="3">The sequence shown here is derived from an EMBL/GenBank/DDBJ whole genome shotgun (WGS) entry which is preliminary data.</text>
</comment>
<evidence type="ECO:0000313" key="3">
    <source>
        <dbReference type="EMBL" id="MDQ2585457.1"/>
    </source>
</evidence>
<feature type="domain" description="Effector-associated" evidence="2">
    <location>
        <begin position="15"/>
        <end position="96"/>
    </location>
</feature>
<dbReference type="Pfam" id="PF19956">
    <property type="entry name" value="EAD2"/>
    <property type="match status" value="1"/>
</dbReference>
<dbReference type="InterPro" id="IPR045431">
    <property type="entry name" value="EAD2"/>
</dbReference>
<protein>
    <recommendedName>
        <fullName evidence="5">Guanylate cyclase domain-containing protein</fullName>
    </recommendedName>
</protein>
<evidence type="ECO:0000313" key="4">
    <source>
        <dbReference type="Proteomes" id="UP001225605"/>
    </source>
</evidence>
<proteinExistence type="predicted"/>